<dbReference type="Pfam" id="PF00096">
    <property type="entry name" value="zf-C2H2"/>
    <property type="match status" value="1"/>
</dbReference>
<keyword evidence="5" id="KW-0862">Zinc</keyword>
<keyword evidence="6" id="KW-0539">Nucleus</keyword>
<dbReference type="Proteomes" id="UP001600888">
    <property type="component" value="Unassembled WGS sequence"/>
</dbReference>
<evidence type="ECO:0000256" key="6">
    <source>
        <dbReference type="ARBA" id="ARBA00023242"/>
    </source>
</evidence>
<feature type="domain" description="C2H2-type" evidence="9">
    <location>
        <begin position="48"/>
        <end position="76"/>
    </location>
</feature>
<dbReference type="PANTHER" id="PTHR40626">
    <property type="entry name" value="MIP31509P"/>
    <property type="match status" value="1"/>
</dbReference>
<keyword evidence="4 7" id="KW-0863">Zinc-finger</keyword>
<dbReference type="SUPFAM" id="SSF57667">
    <property type="entry name" value="beta-beta-alpha zinc fingers"/>
    <property type="match status" value="1"/>
</dbReference>
<dbReference type="InterPro" id="IPR051059">
    <property type="entry name" value="VerF-like"/>
</dbReference>
<dbReference type="EMBL" id="JBAWTH010000012">
    <property type="protein sequence ID" value="KAL2289650.1"/>
    <property type="molecule type" value="Genomic_DNA"/>
</dbReference>
<evidence type="ECO:0000256" key="7">
    <source>
        <dbReference type="PROSITE-ProRule" id="PRU00042"/>
    </source>
</evidence>
<proteinExistence type="predicted"/>
<feature type="region of interest" description="Disordered" evidence="8">
    <location>
        <begin position="219"/>
        <end position="240"/>
    </location>
</feature>
<dbReference type="InterPro" id="IPR007219">
    <property type="entry name" value="XnlR_reg_dom"/>
</dbReference>
<dbReference type="PROSITE" id="PS00028">
    <property type="entry name" value="ZINC_FINGER_C2H2_1"/>
    <property type="match status" value="2"/>
</dbReference>
<name>A0ABR4F4P2_9PEZI</name>
<comment type="caution">
    <text evidence="10">The sequence shown here is derived from an EMBL/GenBank/DDBJ whole genome shotgun (WGS) entry which is preliminary data.</text>
</comment>
<evidence type="ECO:0000256" key="8">
    <source>
        <dbReference type="SAM" id="MobiDB-lite"/>
    </source>
</evidence>
<evidence type="ECO:0000256" key="5">
    <source>
        <dbReference type="ARBA" id="ARBA00022833"/>
    </source>
</evidence>
<organism evidence="10 11">
    <name type="scientific">Diaporthe vaccinii</name>
    <dbReference type="NCBI Taxonomy" id="105482"/>
    <lineage>
        <taxon>Eukaryota</taxon>
        <taxon>Fungi</taxon>
        <taxon>Dikarya</taxon>
        <taxon>Ascomycota</taxon>
        <taxon>Pezizomycotina</taxon>
        <taxon>Sordariomycetes</taxon>
        <taxon>Sordariomycetidae</taxon>
        <taxon>Diaporthales</taxon>
        <taxon>Diaporthaceae</taxon>
        <taxon>Diaporthe</taxon>
        <taxon>Diaporthe eres species complex</taxon>
    </lineage>
</organism>
<gene>
    <name evidence="10" type="ORF">FJTKL_01890</name>
</gene>
<reference evidence="10 11" key="1">
    <citation type="submission" date="2024-03" db="EMBL/GenBank/DDBJ databases">
        <title>A high-quality draft genome sequence of Diaporthe vaccinii, a causative agent of upright dieback and viscid rot disease in cranberry plants.</title>
        <authorList>
            <person name="Sarrasin M."/>
            <person name="Lang B.F."/>
            <person name="Burger G."/>
        </authorList>
    </citation>
    <scope>NUCLEOTIDE SEQUENCE [LARGE SCALE GENOMIC DNA]</scope>
    <source>
        <strain evidence="10 11">IS7</strain>
    </source>
</reference>
<accession>A0ABR4F4P2</accession>
<dbReference type="Pfam" id="PF04082">
    <property type="entry name" value="Fungal_trans"/>
    <property type="match status" value="1"/>
</dbReference>
<evidence type="ECO:0000256" key="4">
    <source>
        <dbReference type="ARBA" id="ARBA00022771"/>
    </source>
</evidence>
<dbReference type="InterPro" id="IPR013087">
    <property type="entry name" value="Znf_C2H2_type"/>
</dbReference>
<dbReference type="PROSITE" id="PS50157">
    <property type="entry name" value="ZINC_FINGER_C2H2_2"/>
    <property type="match status" value="2"/>
</dbReference>
<feature type="domain" description="C2H2-type" evidence="9">
    <location>
        <begin position="17"/>
        <end position="44"/>
    </location>
</feature>
<dbReference type="SMART" id="SM00355">
    <property type="entry name" value="ZnF_C2H2"/>
    <property type="match status" value="2"/>
</dbReference>
<sequence>MSLVAPAAAGQPSQQPFQCPDCRTRFTRHENLKRHAALHTRSQEKVSFPCGFCRTTFSRRDLRLRHVKRKHPEQEDGWPPKRVRRTPPAPAATDLDCSSSEASEDAKTPSVSLSESQYSLLSQQWEKEMHLDLSDAAWNIELPCMDNQGRLEHDYQYRHSRGSLALSTSLPTSAGGNDVVHSRRLMAAGSTPTGSFPNGTADLDMAMSLGTSILDYEHDPGPQIPSPAAENLQTSSPDASPDTVMCNTHIPDGLSPRDLAYVQDDWYPSTSQIVHGLDLYFVHISHFVPFLHQPTFDATQTAPYLVLSMLCLAYQHGEDPDCGDQAGSGSSISLRCFHRARVLLATQEESDDDFTHNLALVQANLLLEICAIMYLCGKDSAYGLKMHSRIISLARFSGLTQPTPPEVAATQDLEALWGEFIKAESQKRTLFAVHQIDALLYQFLSIPRSLSHLEIKHELPCPGACWAARSAADWAYQQLVTRQAAPPVQYAEAVRRILSPEPDLESLPAFDPYGAINIAQFLLSSAREVSGWSTMTGRLSLERLEPLRSSLVALGPCIRPPQAGVVPAAGAGGTTSSSSNGPSPLAASREATWEMAMIELQIWSPSHTCGIVGGSVDAVLKESTYLTSSSEILFGAETAHATQPHIDWFLRYLDTTLTPESEPPWVALYSFRAFLIAWQLVRKGVSGAMQAVGVLDGDAAGAIEWAKGAFRRRERWRLGKLIMACLEVLE</sequence>
<feature type="region of interest" description="Disordered" evidence="8">
    <location>
        <begin position="64"/>
        <end position="113"/>
    </location>
</feature>
<comment type="subcellular location">
    <subcellularLocation>
        <location evidence="1">Nucleus</location>
    </subcellularLocation>
</comment>
<dbReference type="CDD" id="cd12148">
    <property type="entry name" value="fungal_TF_MHR"/>
    <property type="match status" value="1"/>
</dbReference>
<evidence type="ECO:0000256" key="3">
    <source>
        <dbReference type="ARBA" id="ARBA00022737"/>
    </source>
</evidence>
<evidence type="ECO:0000313" key="11">
    <source>
        <dbReference type="Proteomes" id="UP001600888"/>
    </source>
</evidence>
<evidence type="ECO:0000256" key="2">
    <source>
        <dbReference type="ARBA" id="ARBA00022723"/>
    </source>
</evidence>
<keyword evidence="2" id="KW-0479">Metal-binding</keyword>
<protein>
    <recommendedName>
        <fullName evidence="9">C2H2-type domain-containing protein</fullName>
    </recommendedName>
</protein>
<dbReference type="Gene3D" id="3.30.160.60">
    <property type="entry name" value="Classic Zinc Finger"/>
    <property type="match status" value="1"/>
</dbReference>
<evidence type="ECO:0000259" key="9">
    <source>
        <dbReference type="PROSITE" id="PS50157"/>
    </source>
</evidence>
<keyword evidence="11" id="KW-1185">Reference proteome</keyword>
<keyword evidence="3" id="KW-0677">Repeat</keyword>
<evidence type="ECO:0000256" key="1">
    <source>
        <dbReference type="ARBA" id="ARBA00004123"/>
    </source>
</evidence>
<dbReference type="InterPro" id="IPR036236">
    <property type="entry name" value="Znf_C2H2_sf"/>
</dbReference>
<dbReference type="PANTHER" id="PTHR40626:SF11">
    <property type="entry name" value="ZINC FINGER PROTEIN YPR022C"/>
    <property type="match status" value="1"/>
</dbReference>
<evidence type="ECO:0000313" key="10">
    <source>
        <dbReference type="EMBL" id="KAL2289650.1"/>
    </source>
</evidence>